<proteinExistence type="predicted"/>
<evidence type="ECO:0000313" key="3">
    <source>
        <dbReference type="EMBL" id="TWO71669.1"/>
    </source>
</evidence>
<dbReference type="RefSeq" id="WP_145892610.1">
    <property type="nucleotide sequence ID" value="NZ_VOBQ01000006.1"/>
</dbReference>
<feature type="chain" id="PRO_5022150795" description="Ysc84 actin-binding domain-containing protein" evidence="1">
    <location>
        <begin position="24"/>
        <end position="186"/>
    </location>
</feature>
<organism evidence="3 4">
    <name type="scientific">Caenimonas sedimenti</name>
    <dbReference type="NCBI Taxonomy" id="2596921"/>
    <lineage>
        <taxon>Bacteria</taxon>
        <taxon>Pseudomonadati</taxon>
        <taxon>Pseudomonadota</taxon>
        <taxon>Betaproteobacteria</taxon>
        <taxon>Burkholderiales</taxon>
        <taxon>Comamonadaceae</taxon>
        <taxon>Caenimonas</taxon>
    </lineage>
</organism>
<reference evidence="3 4" key="1">
    <citation type="submission" date="2019-07" db="EMBL/GenBank/DDBJ databases">
        <title>Caenimonas sedimenti sp. nov., isolated from activated sludge.</title>
        <authorList>
            <person name="Xu J."/>
        </authorList>
    </citation>
    <scope>NUCLEOTIDE SEQUENCE [LARGE SCALE GENOMIC DNA]</scope>
    <source>
        <strain evidence="3 4">HX-9-20</strain>
    </source>
</reference>
<dbReference type="Proteomes" id="UP000318199">
    <property type="component" value="Unassembled WGS sequence"/>
</dbReference>
<dbReference type="EMBL" id="VOBQ01000006">
    <property type="protein sequence ID" value="TWO71669.1"/>
    <property type="molecule type" value="Genomic_DNA"/>
</dbReference>
<dbReference type="AlphaFoldDB" id="A0A562ZSV9"/>
<keyword evidence="4" id="KW-1185">Reference proteome</keyword>
<name>A0A562ZSV9_9BURK</name>
<dbReference type="OrthoDB" id="117166at2"/>
<dbReference type="InterPro" id="IPR007461">
    <property type="entry name" value="Ysc84_actin-binding"/>
</dbReference>
<evidence type="ECO:0000259" key="2">
    <source>
        <dbReference type="Pfam" id="PF04366"/>
    </source>
</evidence>
<sequence>MQRRNSFLAAALLLAALALPAHAQDKAAQQAEVKAKAMAALQDFYKADPKLKDAVAKAPGYAVFTTFGLSFGLGGAGGKGIAHDGKTGKDVYMGIAQASAGLQIGASDTRYLFVFHDPKGLATFIDKGWDASAAASVGAGDGSKDANAKAGAGNVTGGRMYLLTKAGLQVGAAVSGLKAWKDKDLN</sequence>
<comment type="caution">
    <text evidence="3">The sequence shown here is derived from an EMBL/GenBank/DDBJ whole genome shotgun (WGS) entry which is preliminary data.</text>
</comment>
<dbReference type="Pfam" id="PF04366">
    <property type="entry name" value="Ysc84"/>
    <property type="match status" value="1"/>
</dbReference>
<evidence type="ECO:0000256" key="1">
    <source>
        <dbReference type="SAM" id="SignalP"/>
    </source>
</evidence>
<feature type="signal peptide" evidence="1">
    <location>
        <begin position="1"/>
        <end position="23"/>
    </location>
</feature>
<keyword evidence="1" id="KW-0732">Signal</keyword>
<gene>
    <name evidence="3" type="ORF">FN976_08635</name>
</gene>
<protein>
    <recommendedName>
        <fullName evidence="2">Ysc84 actin-binding domain-containing protein</fullName>
    </recommendedName>
</protein>
<accession>A0A562ZSV9</accession>
<evidence type="ECO:0000313" key="4">
    <source>
        <dbReference type="Proteomes" id="UP000318199"/>
    </source>
</evidence>
<feature type="domain" description="Ysc84 actin-binding" evidence="2">
    <location>
        <begin position="97"/>
        <end position="186"/>
    </location>
</feature>